<evidence type="ECO:0000313" key="3">
    <source>
        <dbReference type="Proteomes" id="UP000197587"/>
    </source>
</evidence>
<organism evidence="2 3">
    <name type="scientific">Kaistella haifensis DSM 19056</name>
    <dbReference type="NCBI Taxonomy" id="1450526"/>
    <lineage>
        <taxon>Bacteria</taxon>
        <taxon>Pseudomonadati</taxon>
        <taxon>Bacteroidota</taxon>
        <taxon>Flavobacteriia</taxon>
        <taxon>Flavobacteriales</taxon>
        <taxon>Weeksellaceae</taxon>
        <taxon>Chryseobacterium group</taxon>
        <taxon>Kaistella</taxon>
    </lineage>
</organism>
<dbReference type="PANTHER" id="PTHR34580:SF1">
    <property type="entry name" value="PROTEIN PAFC"/>
    <property type="match status" value="1"/>
</dbReference>
<dbReference type="InterPro" id="IPR057727">
    <property type="entry name" value="WCX_dom"/>
</dbReference>
<protein>
    <submittedName>
        <fullName evidence="2">WYL domain-containing protein</fullName>
    </submittedName>
</protein>
<dbReference type="Pfam" id="PF25583">
    <property type="entry name" value="WCX"/>
    <property type="match status" value="1"/>
</dbReference>
<dbReference type="AlphaFoldDB" id="A0A246BBW6"/>
<reference evidence="2 3" key="1">
    <citation type="submission" date="2017-05" db="EMBL/GenBank/DDBJ databases">
        <title>Genome of Chryseobacterium haifense.</title>
        <authorList>
            <person name="Newman J.D."/>
        </authorList>
    </citation>
    <scope>NUCLEOTIDE SEQUENCE [LARGE SCALE GENOMIC DNA]</scope>
    <source>
        <strain evidence="2 3">DSM 19056</strain>
    </source>
</reference>
<keyword evidence="3" id="KW-1185">Reference proteome</keyword>
<dbReference type="Proteomes" id="UP000197587">
    <property type="component" value="Unassembled WGS sequence"/>
</dbReference>
<gene>
    <name evidence="2" type="ORF">AP75_01420</name>
</gene>
<dbReference type="RefSeq" id="WP_031501264.1">
    <property type="nucleotide sequence ID" value="NZ_JASZ02000002.1"/>
</dbReference>
<comment type="caution">
    <text evidence="2">The sequence shown here is derived from an EMBL/GenBank/DDBJ whole genome shotgun (WGS) entry which is preliminary data.</text>
</comment>
<proteinExistence type="predicted"/>
<accession>A0A246BBW6</accession>
<dbReference type="PANTHER" id="PTHR34580">
    <property type="match status" value="1"/>
</dbReference>
<evidence type="ECO:0000313" key="2">
    <source>
        <dbReference type="EMBL" id="OWK99173.1"/>
    </source>
</evidence>
<name>A0A246BBW6_9FLAO</name>
<evidence type="ECO:0000259" key="1">
    <source>
        <dbReference type="Pfam" id="PF25583"/>
    </source>
</evidence>
<dbReference type="InterPro" id="IPR051534">
    <property type="entry name" value="CBASS_pafABC_assoc_protein"/>
</dbReference>
<dbReference type="EMBL" id="JASZ02000002">
    <property type="protein sequence ID" value="OWK99173.1"/>
    <property type="molecule type" value="Genomic_DNA"/>
</dbReference>
<sequence length="358" mass="42619">MPKKSENLLRVYSRLKRGPVNIDIMKKWIKANELSISERTLYRYLDDLEHMMMPDEKLIITEGEKNKKTWKIEYDESTTKLSEFDLHSYLLFKNLMPLPLVKSREATFDRIENLFYKNYSKSNFEDFSIFAEQQISNTYFYELLTLDDFQKTLNDTIWSIQNKREMEILEVDYDYTSIPKSIQYPLVFLPLQVLYHRGVIHLSGFMKEKGKMMIIALNQIKKYHLTNNMFDNKKLLATLENEMQNRFGITANMDHEIYDIEIEFSEFTGEFITHHFWHHSQSITQQENGDYLMKLRCGINRELVGWIFQWMSNAKVLKPNILKDLVIEKHHEILASYESDSPIISNNTFLPGEVVDKI</sequence>
<feature type="domain" description="WCX" evidence="1">
    <location>
        <begin position="258"/>
        <end position="333"/>
    </location>
</feature>